<evidence type="ECO:0000256" key="4">
    <source>
        <dbReference type="ARBA" id="ARBA00022989"/>
    </source>
</evidence>
<dbReference type="AlphaFoldDB" id="A0A199VS89"/>
<dbReference type="STRING" id="4615.A0A199VS89"/>
<protein>
    <submittedName>
        <fullName evidence="7">Protein Asterix</fullName>
    </submittedName>
</protein>
<organism evidence="7 8">
    <name type="scientific">Ananas comosus</name>
    <name type="common">Pineapple</name>
    <name type="synonym">Ananas ananas</name>
    <dbReference type="NCBI Taxonomy" id="4615"/>
    <lineage>
        <taxon>Eukaryota</taxon>
        <taxon>Viridiplantae</taxon>
        <taxon>Streptophyta</taxon>
        <taxon>Embryophyta</taxon>
        <taxon>Tracheophyta</taxon>
        <taxon>Spermatophyta</taxon>
        <taxon>Magnoliopsida</taxon>
        <taxon>Liliopsida</taxon>
        <taxon>Poales</taxon>
        <taxon>Bromeliaceae</taxon>
        <taxon>Bromelioideae</taxon>
        <taxon>Ananas</taxon>
    </lineage>
</organism>
<proteinExistence type="inferred from homology"/>
<dbReference type="Pfam" id="PF03669">
    <property type="entry name" value="ASTER"/>
    <property type="match status" value="1"/>
</dbReference>
<dbReference type="GO" id="GO:0005789">
    <property type="term" value="C:endoplasmic reticulum membrane"/>
    <property type="evidence" value="ECO:0007669"/>
    <property type="project" value="InterPro"/>
</dbReference>
<evidence type="ECO:0000256" key="3">
    <source>
        <dbReference type="ARBA" id="ARBA00022692"/>
    </source>
</evidence>
<dbReference type="EMBL" id="LSRQ01000998">
    <property type="protein sequence ID" value="OAY79868.1"/>
    <property type="molecule type" value="Genomic_DNA"/>
</dbReference>
<dbReference type="Proteomes" id="UP000092600">
    <property type="component" value="Unassembled WGS sequence"/>
</dbReference>
<evidence type="ECO:0000313" key="8">
    <source>
        <dbReference type="Proteomes" id="UP000092600"/>
    </source>
</evidence>
<keyword evidence="3" id="KW-0812">Transmembrane</keyword>
<reference evidence="7 8" key="1">
    <citation type="journal article" date="2016" name="DNA Res.">
        <title>The draft genome of MD-2 pineapple using hybrid error correction of long reads.</title>
        <authorList>
            <person name="Redwan R.M."/>
            <person name="Saidin A."/>
            <person name="Kumar S.V."/>
        </authorList>
    </citation>
    <scope>NUCLEOTIDE SEQUENCE [LARGE SCALE GENOMIC DNA]</scope>
    <source>
        <strain evidence="8">cv. MD2</strain>
        <tissue evidence="7">Leaf</tissue>
    </source>
</reference>
<feature type="region of interest" description="Disordered" evidence="6">
    <location>
        <begin position="1"/>
        <end position="26"/>
    </location>
</feature>
<evidence type="ECO:0000256" key="2">
    <source>
        <dbReference type="ARBA" id="ARBA00009066"/>
    </source>
</evidence>
<evidence type="ECO:0000256" key="1">
    <source>
        <dbReference type="ARBA" id="ARBA00004370"/>
    </source>
</evidence>
<dbReference type="PANTHER" id="PTHR13193:SF0">
    <property type="entry name" value="PAT COMPLEX SUBUNIT ASTERIX"/>
    <property type="match status" value="1"/>
</dbReference>
<gene>
    <name evidence="7" type="ORF">ACMD2_13730</name>
</gene>
<accession>A0A199VS89</accession>
<sequence length="117" mass="12950">MKETSASASDPRKPSTARPYVPPTISPQDLPIDYAGFLAVVLGVTGVMFRSISGAEWLCPGERKVLQPFDEQIQDDKYHFTDFGSKYPPLPKNKTRSSTPVDVSRHSPDLCKVPQKT</sequence>
<dbReference type="GO" id="GO:0044183">
    <property type="term" value="F:protein folding chaperone"/>
    <property type="evidence" value="ECO:0007669"/>
    <property type="project" value="InterPro"/>
</dbReference>
<dbReference type="InterPro" id="IPR005351">
    <property type="entry name" value="ASTER"/>
</dbReference>
<comment type="caution">
    <text evidence="7">The sequence shown here is derived from an EMBL/GenBank/DDBJ whole genome shotgun (WGS) entry which is preliminary data.</text>
</comment>
<comment type="similarity">
    <text evidence="2">Belongs to the Asterix family.</text>
</comment>
<dbReference type="PANTHER" id="PTHR13193">
    <property type="entry name" value="CGI-140"/>
    <property type="match status" value="1"/>
</dbReference>
<evidence type="ECO:0000256" key="5">
    <source>
        <dbReference type="ARBA" id="ARBA00023136"/>
    </source>
</evidence>
<evidence type="ECO:0000313" key="7">
    <source>
        <dbReference type="EMBL" id="OAY79868.1"/>
    </source>
</evidence>
<feature type="region of interest" description="Disordered" evidence="6">
    <location>
        <begin position="84"/>
        <end position="117"/>
    </location>
</feature>
<keyword evidence="5" id="KW-0472">Membrane</keyword>
<keyword evidence="4" id="KW-1133">Transmembrane helix</keyword>
<name>A0A199VS89_ANACO</name>
<comment type="subcellular location">
    <subcellularLocation>
        <location evidence="1">Membrane</location>
    </subcellularLocation>
</comment>
<dbReference type="GO" id="GO:0045048">
    <property type="term" value="P:protein insertion into ER membrane"/>
    <property type="evidence" value="ECO:0007669"/>
    <property type="project" value="InterPro"/>
</dbReference>
<evidence type="ECO:0000256" key="6">
    <source>
        <dbReference type="SAM" id="MobiDB-lite"/>
    </source>
</evidence>